<feature type="transmembrane region" description="Helical" evidence="12">
    <location>
        <begin position="455"/>
        <end position="474"/>
    </location>
</feature>
<evidence type="ECO:0000256" key="2">
    <source>
        <dbReference type="ARBA" id="ARBA00009137"/>
    </source>
</evidence>
<gene>
    <name evidence="13" type="ORF">MNBD_GAMMA09-2312</name>
</gene>
<keyword evidence="11 12" id="KW-0472">Membrane</keyword>
<dbReference type="PANTHER" id="PTHR32024:SF2">
    <property type="entry name" value="TRK SYSTEM POTASSIUM UPTAKE PROTEIN TRKG-RELATED"/>
    <property type="match status" value="1"/>
</dbReference>
<dbReference type="EMBL" id="UOFI01000173">
    <property type="protein sequence ID" value="VAW69754.1"/>
    <property type="molecule type" value="Genomic_DNA"/>
</dbReference>
<feature type="transmembrane region" description="Helical" evidence="12">
    <location>
        <begin position="12"/>
        <end position="31"/>
    </location>
</feature>
<keyword evidence="6" id="KW-0633">Potassium transport</keyword>
<evidence type="ECO:0000256" key="7">
    <source>
        <dbReference type="ARBA" id="ARBA00022692"/>
    </source>
</evidence>
<dbReference type="PIRSF" id="PIRSF006247">
    <property type="entry name" value="TrkH"/>
    <property type="match status" value="1"/>
</dbReference>
<proteinExistence type="inferred from homology"/>
<name>A0A3B0YLG0_9ZZZZ</name>
<evidence type="ECO:0000256" key="5">
    <source>
        <dbReference type="ARBA" id="ARBA00022519"/>
    </source>
</evidence>
<feature type="transmembrane region" description="Helical" evidence="12">
    <location>
        <begin position="69"/>
        <end position="90"/>
    </location>
</feature>
<feature type="transmembrane region" description="Helical" evidence="12">
    <location>
        <begin position="393"/>
        <end position="414"/>
    </location>
</feature>
<accession>A0A3B0YLG0</accession>
<keyword evidence="4" id="KW-1003">Cell membrane</keyword>
<reference evidence="13" key="1">
    <citation type="submission" date="2018-06" db="EMBL/GenBank/DDBJ databases">
        <authorList>
            <person name="Zhirakovskaya E."/>
        </authorList>
    </citation>
    <scope>NUCLEOTIDE SEQUENCE</scope>
</reference>
<evidence type="ECO:0000256" key="8">
    <source>
        <dbReference type="ARBA" id="ARBA00022958"/>
    </source>
</evidence>
<keyword evidence="9 12" id="KW-1133">Transmembrane helix</keyword>
<evidence type="ECO:0000256" key="4">
    <source>
        <dbReference type="ARBA" id="ARBA00022475"/>
    </source>
</evidence>
<evidence type="ECO:0000256" key="11">
    <source>
        <dbReference type="ARBA" id="ARBA00023136"/>
    </source>
</evidence>
<keyword evidence="3" id="KW-0813">Transport</keyword>
<keyword evidence="10" id="KW-0406">Ion transport</keyword>
<keyword evidence="7 12" id="KW-0812">Transmembrane</keyword>
<keyword evidence="8" id="KW-0630">Potassium</keyword>
<feature type="transmembrane region" description="Helical" evidence="12">
    <location>
        <begin position="131"/>
        <end position="151"/>
    </location>
</feature>
<dbReference type="InterPro" id="IPR004772">
    <property type="entry name" value="TrkH"/>
</dbReference>
<organism evidence="13">
    <name type="scientific">hydrothermal vent metagenome</name>
    <dbReference type="NCBI Taxonomy" id="652676"/>
    <lineage>
        <taxon>unclassified sequences</taxon>
        <taxon>metagenomes</taxon>
        <taxon>ecological metagenomes</taxon>
    </lineage>
</organism>
<dbReference type="InterPro" id="IPR003445">
    <property type="entry name" value="Cat_transpt"/>
</dbReference>
<comment type="similarity">
    <text evidence="2">Belongs to the TrkH potassium transport family.</text>
</comment>
<dbReference type="PANTHER" id="PTHR32024">
    <property type="entry name" value="TRK SYSTEM POTASSIUM UPTAKE PROTEIN TRKG-RELATED"/>
    <property type="match status" value="1"/>
</dbReference>
<dbReference type="Pfam" id="PF02386">
    <property type="entry name" value="TrkH"/>
    <property type="match status" value="1"/>
</dbReference>
<dbReference type="NCBIfam" id="TIGR00933">
    <property type="entry name" value="2a38"/>
    <property type="match status" value="1"/>
</dbReference>
<evidence type="ECO:0000256" key="6">
    <source>
        <dbReference type="ARBA" id="ARBA00022538"/>
    </source>
</evidence>
<feature type="transmembrane region" description="Helical" evidence="12">
    <location>
        <begin position="37"/>
        <end position="57"/>
    </location>
</feature>
<keyword evidence="5" id="KW-0997">Cell inner membrane</keyword>
<evidence type="ECO:0000256" key="9">
    <source>
        <dbReference type="ARBA" id="ARBA00022989"/>
    </source>
</evidence>
<evidence type="ECO:0000313" key="13">
    <source>
        <dbReference type="EMBL" id="VAW69754.1"/>
    </source>
</evidence>
<evidence type="ECO:0000256" key="1">
    <source>
        <dbReference type="ARBA" id="ARBA00004429"/>
    </source>
</evidence>
<evidence type="ECO:0000256" key="10">
    <source>
        <dbReference type="ARBA" id="ARBA00023065"/>
    </source>
</evidence>
<dbReference type="GO" id="GO:0015379">
    <property type="term" value="F:potassium:chloride symporter activity"/>
    <property type="evidence" value="ECO:0007669"/>
    <property type="project" value="InterPro"/>
</dbReference>
<sequence>MHVLTLLSIGGFISMLFGATLIVPAAVSLFYQDGEFLHFLYPMLSMFGVGLILWPHSRKKYQKLTVRDGFLIVVLLWVGLSLLAAIPLSLGTDLSYHNSIFEAVSAITTTGATVITGLDDLPPSILFYRQLLQWLGGMGMIVLAVAILPMLGIGGMQLYKAEAPGPFKEEKMTPRLTQSARILWEIYAAITIANALAYWLAGMSPFDAIAHSLSTVSTGGFSTHDASLGYFNSTTIDNIAIVFMLLGAINFGVHFMVLNNKNPLLYFKNEEVAGFLIFVIFIILLVSYILFSSGNYDSLTAAFGDSAFEVVSVVTSTGFATVDFSHWPDILPVLLIFISFVGGCGGSTAGGMKVMRIMLLIRQGWREVRLLIHPHAIIPIIIGGRVIENRTISTVWGFFAAYVATFLILMLWLMHTGVDQVTAFSAIATCMNNMGPGLGDVAYTFSDISDTGKTISMIAMLMGRLEIFTVLVVLTPEYWRG</sequence>
<feature type="transmembrane region" description="Helical" evidence="12">
    <location>
        <begin position="272"/>
        <end position="291"/>
    </location>
</feature>
<comment type="subcellular location">
    <subcellularLocation>
        <location evidence="1">Cell inner membrane</location>
        <topology evidence="1">Multi-pass membrane protein</topology>
    </subcellularLocation>
</comment>
<evidence type="ECO:0000256" key="3">
    <source>
        <dbReference type="ARBA" id="ARBA00022448"/>
    </source>
</evidence>
<feature type="transmembrane region" description="Helical" evidence="12">
    <location>
        <begin position="330"/>
        <end position="349"/>
    </location>
</feature>
<dbReference type="GO" id="GO:0005886">
    <property type="term" value="C:plasma membrane"/>
    <property type="evidence" value="ECO:0007669"/>
    <property type="project" value="UniProtKB-SubCell"/>
</dbReference>
<feature type="transmembrane region" description="Helical" evidence="12">
    <location>
        <begin position="239"/>
        <end position="260"/>
    </location>
</feature>
<evidence type="ECO:0000256" key="12">
    <source>
        <dbReference type="SAM" id="Phobius"/>
    </source>
</evidence>
<feature type="transmembrane region" description="Helical" evidence="12">
    <location>
        <begin position="182"/>
        <end position="201"/>
    </location>
</feature>
<protein>
    <submittedName>
        <fullName evidence="13">Trk potassium uptake system protein TrkH</fullName>
    </submittedName>
</protein>
<dbReference type="AlphaFoldDB" id="A0A3B0YLG0"/>